<dbReference type="EMBL" id="DF967972">
    <property type="protein sequence ID" value="GAP12803.1"/>
    <property type="molecule type" value="Genomic_DNA"/>
</dbReference>
<proteinExistence type="predicted"/>
<accession>A0A0S7BE90</accession>
<dbReference type="AlphaFoldDB" id="A0A0S7BE90"/>
<name>A0A0S7BE90_9CHLR</name>
<dbReference type="Proteomes" id="UP000055060">
    <property type="component" value="Unassembled WGS sequence"/>
</dbReference>
<protein>
    <submittedName>
        <fullName evidence="1">Uncharacterized protein</fullName>
    </submittedName>
</protein>
<keyword evidence="2" id="KW-1185">Reference proteome</keyword>
<dbReference type="RefSeq" id="WP_152031669.1">
    <property type="nucleotide sequence ID" value="NZ_DF967972.1"/>
</dbReference>
<evidence type="ECO:0000313" key="2">
    <source>
        <dbReference type="Proteomes" id="UP000055060"/>
    </source>
</evidence>
<gene>
    <name evidence="1" type="ORF">LARV_00539</name>
</gene>
<reference evidence="1" key="1">
    <citation type="submission" date="2015-07" db="EMBL/GenBank/DDBJ databases">
        <title>Draft Genome Sequences of Anaerolinea thermolimosa IMO-1, Bellilinea caldifistulae GOMI-1, Leptolinea tardivitalis YMTK-2, Levilinea saccharolytica KIBI-1,Longilinea arvoryzae KOME-1, Previously Described as Members of the Anaerolineaceae (Chloroflexi).</title>
        <authorList>
            <person name="Sekiguchi Y."/>
            <person name="Ohashi A."/>
            <person name="Matsuura N."/>
            <person name="Tourlousse M.D."/>
        </authorList>
    </citation>
    <scope>NUCLEOTIDE SEQUENCE [LARGE SCALE GENOMIC DNA]</scope>
    <source>
        <strain evidence="1">KOME-1</strain>
    </source>
</reference>
<sequence length="84" mass="9300">MSALFPDTHPKMEALQIKLWRAASPTRKMQMLAQLNQSARLLALAGLRSQYPQAGEAELRRRLAGLLLGEEIAAKVYGKLPDAK</sequence>
<organism evidence="1">
    <name type="scientific">Longilinea arvoryzae</name>
    <dbReference type="NCBI Taxonomy" id="360412"/>
    <lineage>
        <taxon>Bacteria</taxon>
        <taxon>Bacillati</taxon>
        <taxon>Chloroflexota</taxon>
        <taxon>Anaerolineae</taxon>
        <taxon>Anaerolineales</taxon>
        <taxon>Anaerolineaceae</taxon>
        <taxon>Longilinea</taxon>
    </lineage>
</organism>
<dbReference type="OrthoDB" id="166131at2"/>
<dbReference type="STRING" id="360412.LARV_00539"/>
<evidence type="ECO:0000313" key="1">
    <source>
        <dbReference type="EMBL" id="GAP12803.1"/>
    </source>
</evidence>